<organism evidence="1 2">
    <name type="scientific">Rhizopus microsporus</name>
    <dbReference type="NCBI Taxonomy" id="58291"/>
    <lineage>
        <taxon>Eukaryota</taxon>
        <taxon>Fungi</taxon>
        <taxon>Fungi incertae sedis</taxon>
        <taxon>Mucoromycota</taxon>
        <taxon>Mucoromycotina</taxon>
        <taxon>Mucoromycetes</taxon>
        <taxon>Mucorales</taxon>
        <taxon>Mucorineae</taxon>
        <taxon>Rhizopodaceae</taxon>
        <taxon>Rhizopus</taxon>
    </lineage>
</organism>
<sequence>MSRGNARSIGLVSGACSVSHLNLAKFLMLQKRRTNKSDSEPAHKKQIAVGMNQKVNNPHHITYCIENKATLTFPAFCEKIDLFRRDYAYSRYKNIIFKYIPDDYDRLTKEFNLWKNSFASKQFWLRKTRLVTDLDAHISSAEYVQKVI</sequence>
<reference evidence="1 2" key="1">
    <citation type="journal article" date="2016" name="Proc. Natl. Acad. Sci. U.S.A.">
        <title>Lipid metabolic changes in an early divergent fungus govern the establishment of a mutualistic symbiosis with endobacteria.</title>
        <authorList>
            <person name="Lastovetsky O.A."/>
            <person name="Gaspar M.L."/>
            <person name="Mondo S.J."/>
            <person name="LaButti K.M."/>
            <person name="Sandor L."/>
            <person name="Grigoriev I.V."/>
            <person name="Henry S.A."/>
            <person name="Pawlowska T.E."/>
        </authorList>
    </citation>
    <scope>NUCLEOTIDE SEQUENCE [LARGE SCALE GENOMIC DNA]</scope>
    <source>
        <strain evidence="1 2">ATCC 11559</strain>
    </source>
</reference>
<gene>
    <name evidence="1" type="ORF">BCV71DRAFT_265689</name>
</gene>
<proteinExistence type="predicted"/>
<evidence type="ECO:0000313" key="1">
    <source>
        <dbReference type="EMBL" id="ORE16377.1"/>
    </source>
</evidence>
<dbReference type="Proteomes" id="UP000242381">
    <property type="component" value="Unassembled WGS sequence"/>
</dbReference>
<dbReference type="EMBL" id="KV921387">
    <property type="protein sequence ID" value="ORE16377.1"/>
    <property type="molecule type" value="Genomic_DNA"/>
</dbReference>
<protein>
    <submittedName>
        <fullName evidence="1">Uncharacterized protein</fullName>
    </submittedName>
</protein>
<evidence type="ECO:0000313" key="2">
    <source>
        <dbReference type="Proteomes" id="UP000242381"/>
    </source>
</evidence>
<name>A0A1X0RWJ8_RHIZD</name>
<accession>A0A1X0RWJ8</accession>
<dbReference type="AlphaFoldDB" id="A0A1X0RWJ8"/>